<accession>A0A9Q4B4J3</accession>
<name>A0A9Q4B4J3_SALAG</name>
<evidence type="ECO:0000313" key="1">
    <source>
        <dbReference type="EMBL" id="MCR6098199.1"/>
    </source>
</evidence>
<dbReference type="EMBL" id="JABXYM010000001">
    <property type="protein sequence ID" value="MCR6098199.1"/>
    <property type="molecule type" value="Genomic_DNA"/>
</dbReference>
<evidence type="ECO:0008006" key="3">
    <source>
        <dbReference type="Google" id="ProtNLM"/>
    </source>
</evidence>
<protein>
    <recommendedName>
        <fullName evidence="3">Lipoprotein</fullName>
    </recommendedName>
</protein>
<keyword evidence="2" id="KW-1185">Reference proteome</keyword>
<sequence>MKKTLLVSCLILGLLVGCNTGNTKTDEGVTITTGQIIAEEQLDLNSEVDFIFYNDVVYVLSEEKELELTKEKLDEVGKIETQYTSEVDNSLLSATKLDEGSTVYAIDDSMTTLVVDQGNELKAYEAIPEG</sequence>
<evidence type="ECO:0000313" key="2">
    <source>
        <dbReference type="Proteomes" id="UP001057753"/>
    </source>
</evidence>
<proteinExistence type="predicted"/>
<dbReference type="AlphaFoldDB" id="A0A9Q4B4J3"/>
<dbReference type="PROSITE" id="PS51257">
    <property type="entry name" value="PROKAR_LIPOPROTEIN"/>
    <property type="match status" value="1"/>
</dbReference>
<dbReference type="RefSeq" id="WP_257822571.1">
    <property type="nucleotide sequence ID" value="NZ_JABXYM010000001.1"/>
</dbReference>
<dbReference type="Proteomes" id="UP001057753">
    <property type="component" value="Unassembled WGS sequence"/>
</dbReference>
<reference evidence="1" key="1">
    <citation type="submission" date="2020-06" db="EMBL/GenBank/DDBJ databases">
        <title>Insight into the genomes of haloalkaliphilic bacilli from Kenyan soda lakes.</title>
        <authorList>
            <person name="Mwirichia R."/>
            <person name="Villamizar G.C."/>
            <person name="Poehlein A."/>
            <person name="Mugweru J."/>
            <person name="Kipnyargis A."/>
            <person name="Kiplimo D."/>
            <person name="Orwa P."/>
            <person name="Daniel R."/>
        </authorList>
    </citation>
    <scope>NUCLEOTIDE SEQUENCE</scope>
    <source>
        <strain evidence="1">B1096_S55</strain>
    </source>
</reference>
<organism evidence="1 2">
    <name type="scientific">Salipaludibacillus agaradhaerens</name>
    <name type="common">Bacillus agaradhaerens</name>
    <dbReference type="NCBI Taxonomy" id="76935"/>
    <lineage>
        <taxon>Bacteria</taxon>
        <taxon>Bacillati</taxon>
        <taxon>Bacillota</taxon>
        <taxon>Bacilli</taxon>
        <taxon>Bacillales</taxon>
        <taxon>Bacillaceae</taxon>
    </lineage>
</organism>
<comment type="caution">
    <text evidence="1">The sequence shown here is derived from an EMBL/GenBank/DDBJ whole genome shotgun (WGS) entry which is preliminary data.</text>
</comment>
<gene>
    <name evidence="1" type="ORF">HXA33_16785</name>
</gene>